<proteinExistence type="predicted"/>
<evidence type="ECO:0008006" key="4">
    <source>
        <dbReference type="Google" id="ProtNLM"/>
    </source>
</evidence>
<sequence length="167" mass="19274">MPFLFFLASIFYTRQTNSPIAPLFMLGYMFFIGSVFYLWKDKILLNKHIALPALVVLVAAANIDKTIFFVLYILLLPYIVLYFAYFPSRLVRNYNRFGDYSYGVYIYAFPVQQCLAFMMPGISVRNMIFFSLSITLVLAIASWNLVERHALLLKGKSLKYLGSIGVR</sequence>
<feature type="transmembrane region" description="Helical" evidence="1">
    <location>
        <begin position="69"/>
        <end position="88"/>
    </location>
</feature>
<feature type="transmembrane region" description="Helical" evidence="1">
    <location>
        <begin position="128"/>
        <end position="146"/>
    </location>
</feature>
<organism evidence="2 3">
    <name type="scientific">Candidatus Dechloromonas phosphorivorans</name>
    <dbReference type="NCBI Taxonomy" id="2899244"/>
    <lineage>
        <taxon>Bacteria</taxon>
        <taxon>Pseudomonadati</taxon>
        <taxon>Pseudomonadota</taxon>
        <taxon>Betaproteobacteria</taxon>
        <taxon>Rhodocyclales</taxon>
        <taxon>Azonexaceae</taxon>
        <taxon>Dechloromonas</taxon>
    </lineage>
</organism>
<dbReference type="AlphaFoldDB" id="A0A935N255"/>
<feature type="transmembrane region" description="Helical" evidence="1">
    <location>
        <begin position="20"/>
        <end position="39"/>
    </location>
</feature>
<dbReference type="EMBL" id="JADJMS010000030">
    <property type="protein sequence ID" value="MBK7416030.1"/>
    <property type="molecule type" value="Genomic_DNA"/>
</dbReference>
<accession>A0A935N255</accession>
<protein>
    <recommendedName>
        <fullName evidence="4">Acyltransferase 3 domain-containing protein</fullName>
    </recommendedName>
</protein>
<name>A0A935N255_9RHOO</name>
<reference evidence="2 3" key="1">
    <citation type="submission" date="2020-10" db="EMBL/GenBank/DDBJ databases">
        <title>Connecting structure to function with the recovery of over 1000 high-quality activated sludge metagenome-assembled genomes encoding full-length rRNA genes using long-read sequencing.</title>
        <authorList>
            <person name="Singleton C.M."/>
            <person name="Petriglieri F."/>
            <person name="Kristensen J.M."/>
            <person name="Kirkegaard R.H."/>
            <person name="Michaelsen T.Y."/>
            <person name="Andersen M.H."/>
            <person name="Karst S.M."/>
            <person name="Dueholm M.S."/>
            <person name="Nielsen P.H."/>
            <person name="Albertsen M."/>
        </authorList>
    </citation>
    <scope>NUCLEOTIDE SEQUENCE [LARGE SCALE GENOMIC DNA]</scope>
    <source>
        <strain evidence="2">EsbW_18-Q3-R4-48_BATAC.463</strain>
    </source>
</reference>
<keyword evidence="1" id="KW-0472">Membrane</keyword>
<evidence type="ECO:0000313" key="2">
    <source>
        <dbReference type="EMBL" id="MBK7416030.1"/>
    </source>
</evidence>
<dbReference type="Proteomes" id="UP000739411">
    <property type="component" value="Unassembled WGS sequence"/>
</dbReference>
<comment type="caution">
    <text evidence="2">The sequence shown here is derived from an EMBL/GenBank/DDBJ whole genome shotgun (WGS) entry which is preliminary data.</text>
</comment>
<feature type="transmembrane region" description="Helical" evidence="1">
    <location>
        <begin position="44"/>
        <end position="63"/>
    </location>
</feature>
<evidence type="ECO:0000313" key="3">
    <source>
        <dbReference type="Proteomes" id="UP000739411"/>
    </source>
</evidence>
<keyword evidence="1" id="KW-0812">Transmembrane</keyword>
<gene>
    <name evidence="2" type="ORF">IPJ38_13825</name>
</gene>
<keyword evidence="1" id="KW-1133">Transmembrane helix</keyword>
<feature type="transmembrane region" description="Helical" evidence="1">
    <location>
        <begin position="100"/>
        <end position="122"/>
    </location>
</feature>
<evidence type="ECO:0000256" key="1">
    <source>
        <dbReference type="SAM" id="Phobius"/>
    </source>
</evidence>